<sequence>MAGLYDAALYRFDQPVPSFWEAVSGGGEARALRPLAGDVETEVAVIGGGYTGLSAALHLVRDHGLSCAVLEAGHIGWGASGRNGGIVGLNCTKRTIRGLEETYGEAETRAFLNSQVEAVDLVAGLIAEHGIAAEAVGDAEFGVSHDRKGFEALTQLCDGYGKYGIGATLYTQASFAREFYDAREQHGALKVHCGFAINPLRLVQGLAHAAAAAGARLFPRSAVLEWRREAGGHMLVTRTGTVRAKRVIVAVNGFLDEGLHFGLAGRFLPVISNILVTEPLSPDLRAAHNWRTLCPMWSTRTLLFYYRMLPDGRFLFGARGDTSGRAEDGARMRGWMERRLAEVFPHWAGVKTEHFWRGLICMTRNRVPALGLLDGDESVSFAMGYHGNGVNSAVWAGRALARALALGKDGWAAIPAIYRGGAPRFPFPELRRLYLAGAFLYYRATDR</sequence>
<dbReference type="PANTHER" id="PTHR13847">
    <property type="entry name" value="SARCOSINE DEHYDROGENASE-RELATED"/>
    <property type="match status" value="1"/>
</dbReference>
<comment type="caution">
    <text evidence="3">The sequence shown here is derived from an EMBL/GenBank/DDBJ whole genome shotgun (WGS) entry which is preliminary data.</text>
</comment>
<dbReference type="Gene3D" id="3.30.9.10">
    <property type="entry name" value="D-Amino Acid Oxidase, subunit A, domain 2"/>
    <property type="match status" value="1"/>
</dbReference>
<evidence type="ECO:0000313" key="3">
    <source>
        <dbReference type="EMBL" id="MCP1335879.1"/>
    </source>
</evidence>
<dbReference type="GO" id="GO:0016491">
    <property type="term" value="F:oxidoreductase activity"/>
    <property type="evidence" value="ECO:0007669"/>
    <property type="project" value="UniProtKB-KW"/>
</dbReference>
<evidence type="ECO:0000259" key="2">
    <source>
        <dbReference type="Pfam" id="PF01266"/>
    </source>
</evidence>
<dbReference type="Gene3D" id="3.50.50.60">
    <property type="entry name" value="FAD/NAD(P)-binding domain"/>
    <property type="match status" value="1"/>
</dbReference>
<dbReference type="SUPFAM" id="SSF51905">
    <property type="entry name" value="FAD/NAD(P)-binding domain"/>
    <property type="match status" value="1"/>
</dbReference>
<dbReference type="GO" id="GO:0005737">
    <property type="term" value="C:cytoplasm"/>
    <property type="evidence" value="ECO:0007669"/>
    <property type="project" value="TreeGrafter"/>
</dbReference>
<gene>
    <name evidence="3" type="ORF">NJQ99_05610</name>
</gene>
<organism evidence="3 4">
    <name type="scientific">Futiania mangrovi</name>
    <dbReference type="NCBI Taxonomy" id="2959716"/>
    <lineage>
        <taxon>Bacteria</taxon>
        <taxon>Pseudomonadati</taxon>
        <taxon>Pseudomonadota</taxon>
        <taxon>Alphaproteobacteria</taxon>
        <taxon>Futianiales</taxon>
        <taxon>Futianiaceae</taxon>
        <taxon>Futiania</taxon>
    </lineage>
</organism>
<accession>A0A9J6PH14</accession>
<dbReference type="Proteomes" id="UP001055804">
    <property type="component" value="Unassembled WGS sequence"/>
</dbReference>
<dbReference type="PANTHER" id="PTHR13847:SF281">
    <property type="entry name" value="FAD DEPENDENT OXIDOREDUCTASE DOMAIN-CONTAINING PROTEIN"/>
    <property type="match status" value="1"/>
</dbReference>
<evidence type="ECO:0000256" key="1">
    <source>
        <dbReference type="ARBA" id="ARBA00023002"/>
    </source>
</evidence>
<dbReference type="InterPro" id="IPR036188">
    <property type="entry name" value="FAD/NAD-bd_sf"/>
</dbReference>
<protein>
    <submittedName>
        <fullName evidence="3">FAD-binding oxidoreductase</fullName>
    </submittedName>
</protein>
<name>A0A9J6PH14_9PROT</name>
<keyword evidence="1" id="KW-0560">Oxidoreductase</keyword>
<feature type="domain" description="FAD dependent oxidoreductase" evidence="2">
    <location>
        <begin position="43"/>
        <end position="402"/>
    </location>
</feature>
<dbReference type="AlphaFoldDB" id="A0A9J6PH14"/>
<keyword evidence="4" id="KW-1185">Reference proteome</keyword>
<reference evidence="3" key="1">
    <citation type="submission" date="2022-06" db="EMBL/GenBank/DDBJ databases">
        <title>Isolation and Genomics of Futiania mangrovii gen. nov., sp. nov., a Rare and Metabolically-versatile member in the Class Alphaproteobacteria.</title>
        <authorList>
            <person name="Liu L."/>
            <person name="Huang W.-C."/>
            <person name="Pan J."/>
            <person name="Li J."/>
            <person name="Huang Y."/>
            <person name="Du H."/>
            <person name="Liu Y."/>
            <person name="Li M."/>
        </authorList>
    </citation>
    <scope>NUCLEOTIDE SEQUENCE</scope>
    <source>
        <strain evidence="3">FT118</strain>
    </source>
</reference>
<dbReference type="Pfam" id="PF01266">
    <property type="entry name" value="DAO"/>
    <property type="match status" value="1"/>
</dbReference>
<evidence type="ECO:0000313" key="4">
    <source>
        <dbReference type="Proteomes" id="UP001055804"/>
    </source>
</evidence>
<dbReference type="RefSeq" id="WP_269331807.1">
    <property type="nucleotide sequence ID" value="NZ_JAMZFT010000001.1"/>
</dbReference>
<dbReference type="EMBL" id="JAMZFT010000001">
    <property type="protein sequence ID" value="MCP1335879.1"/>
    <property type="molecule type" value="Genomic_DNA"/>
</dbReference>
<dbReference type="InterPro" id="IPR006076">
    <property type="entry name" value="FAD-dep_OxRdtase"/>
</dbReference>
<proteinExistence type="predicted"/>